<dbReference type="KEGG" id="vg:80518760"/>
<dbReference type="GeneID" id="80518760"/>
<protein>
    <submittedName>
        <fullName evidence="1">Putative orfan</fullName>
    </submittedName>
</protein>
<name>A0A6N1NV17_9VIRU</name>
<accession>A0A6N1NV17</accession>
<sequence>MYHLQIDCFYRDPNKYEKDSLEFKNRLEKINELEDELREFIYDESKIRNILEITDFNNVHGIERGFCVVFNDIDIAMNCYEKIKTNIYFIKKSKEYPELKISVTKPFCEWSFNLEEYSFN</sequence>
<dbReference type="RefSeq" id="YP_010781996.1">
    <property type="nucleotide sequence ID" value="NC_075039.1"/>
</dbReference>
<evidence type="ECO:0000313" key="1">
    <source>
        <dbReference type="EMBL" id="QKU35336.1"/>
    </source>
</evidence>
<proteinExistence type="predicted"/>
<dbReference type="EMBL" id="KY523104">
    <property type="protein sequence ID" value="QKU35336.1"/>
    <property type="molecule type" value="Genomic_DNA"/>
</dbReference>
<organism evidence="1">
    <name type="scientific">Tupanvirus soda lake</name>
    <dbReference type="NCBI Taxonomy" id="2126985"/>
    <lineage>
        <taxon>Viruses</taxon>
        <taxon>Varidnaviria</taxon>
        <taxon>Bamfordvirae</taxon>
        <taxon>Nucleocytoviricota</taxon>
        <taxon>Megaviricetes</taxon>
        <taxon>Imitervirales</taxon>
        <taxon>Mimiviridae</taxon>
        <taxon>Megamimivirinae</taxon>
        <taxon>Tupanvirus</taxon>
        <taxon>Tupanvirus salinum</taxon>
    </lineage>
</organism>
<reference evidence="1" key="1">
    <citation type="submission" date="2017-01" db="EMBL/GenBank/DDBJ databases">
        <authorList>
            <person name="Assis F.L."/>
            <person name="Abrahao J.S."/>
            <person name="Silva L."/>
            <person name="Khalil J.B."/>
            <person name="Rodrigues R."/>
            <person name="Silva L.S."/>
            <person name="Arantes T."/>
            <person name="Boratto P."/>
            <person name="Andrade M."/>
            <person name="Kroon E.G."/>
            <person name="Ribeiro B."/>
            <person name="Bergier I."/>
            <person name="Seligmann H."/>
            <person name="Ghigo E."/>
            <person name="Colson P."/>
            <person name="Levasseur A."/>
            <person name="Raoult D."/>
            <person name="Scola B.L."/>
        </authorList>
    </citation>
    <scope>NUCLEOTIDE SEQUENCE</scope>
    <source>
        <strain evidence="1">Soda lake</strain>
    </source>
</reference>
<reference evidence="1" key="2">
    <citation type="journal article" date="2018" name="Nat. Commun.">
        <title>Tailed giant Tupanvirus possesses the most complete translational apparatus of the known virosphere.</title>
        <authorList>
            <person name="Abrahao J."/>
            <person name="Silva L."/>
            <person name="Silva L.S."/>
            <person name="Khalil J.Y.B."/>
            <person name="Rodrigues R."/>
            <person name="Arantes T."/>
            <person name="Assis F."/>
            <person name="Boratto P."/>
            <person name="Andrade M."/>
            <person name="Kroon E.G."/>
            <person name="Ribeiro B."/>
            <person name="Bergier I."/>
            <person name="Seligmann H."/>
            <person name="Ghigo E."/>
            <person name="Colson P."/>
            <person name="Levasseur A."/>
            <person name="Kroemer G."/>
            <person name="Raoult D."/>
            <person name="La Scola B."/>
        </authorList>
    </citation>
    <scope>NUCLEOTIDE SEQUENCE [LARGE SCALE GENOMIC DNA]</scope>
    <source>
        <strain evidence="1">Soda lake</strain>
    </source>
</reference>